<dbReference type="AlphaFoldDB" id="A0A427XWR9"/>
<dbReference type="RefSeq" id="XP_028477235.1">
    <property type="nucleotide sequence ID" value="XM_028622343.1"/>
</dbReference>
<accession>A0A427XWR9</accession>
<dbReference type="GeneID" id="39591501"/>
<name>A0A427XWR9_9TREE</name>
<sequence>MPSPPQTPSVILALSDHIAERLDQLAIRETQLDTKEARVAEVEQAAAAKALELVERAAVLTERQDQLAVRETQLEKKEARVAVVEQAAVAKTLELVERAVVLTGREDRLAIRESKLDKKEAGVNKAAAAAVTKAFDQVERAAVLTEREGRIAEHEVRAAKEAAQLSKILDKAERLLQRRDADNERITILIRHIAGLNAQSAQYEGAAKLAATRNVAPVHSTKYSAVLDHHKPKL</sequence>
<reference evidence="1 2" key="1">
    <citation type="submission" date="2018-11" db="EMBL/GenBank/DDBJ databases">
        <title>Genome sequence of Apiotrichum porosum DSM 27194.</title>
        <authorList>
            <person name="Aliyu H."/>
            <person name="Gorte O."/>
            <person name="Ochsenreither K."/>
        </authorList>
    </citation>
    <scope>NUCLEOTIDE SEQUENCE [LARGE SCALE GENOMIC DNA]</scope>
    <source>
        <strain evidence="1 2">DSM 27194</strain>
    </source>
</reference>
<dbReference type="EMBL" id="RSCE01000004">
    <property type="protein sequence ID" value="RSH83283.1"/>
    <property type="molecule type" value="Genomic_DNA"/>
</dbReference>
<gene>
    <name evidence="1" type="ORF">EHS24_006958</name>
</gene>
<organism evidence="1 2">
    <name type="scientific">Apiotrichum porosum</name>
    <dbReference type="NCBI Taxonomy" id="105984"/>
    <lineage>
        <taxon>Eukaryota</taxon>
        <taxon>Fungi</taxon>
        <taxon>Dikarya</taxon>
        <taxon>Basidiomycota</taxon>
        <taxon>Agaricomycotina</taxon>
        <taxon>Tremellomycetes</taxon>
        <taxon>Trichosporonales</taxon>
        <taxon>Trichosporonaceae</taxon>
        <taxon>Apiotrichum</taxon>
    </lineage>
</organism>
<protein>
    <submittedName>
        <fullName evidence="1">Uncharacterized protein</fullName>
    </submittedName>
</protein>
<comment type="caution">
    <text evidence="1">The sequence shown here is derived from an EMBL/GenBank/DDBJ whole genome shotgun (WGS) entry which is preliminary data.</text>
</comment>
<evidence type="ECO:0000313" key="1">
    <source>
        <dbReference type="EMBL" id="RSH83283.1"/>
    </source>
</evidence>
<proteinExistence type="predicted"/>
<evidence type="ECO:0000313" key="2">
    <source>
        <dbReference type="Proteomes" id="UP000279236"/>
    </source>
</evidence>
<keyword evidence="2" id="KW-1185">Reference proteome</keyword>
<dbReference type="STRING" id="105984.A0A427XWR9"/>
<dbReference type="Proteomes" id="UP000279236">
    <property type="component" value="Unassembled WGS sequence"/>
</dbReference>